<dbReference type="AlphaFoldDB" id="A0A4S3JI13"/>
<dbReference type="Gene3D" id="3.40.50.1820">
    <property type="entry name" value="alpha/beta hydrolase"/>
    <property type="match status" value="1"/>
</dbReference>
<dbReference type="OrthoDB" id="10249433at2759"/>
<dbReference type="SUPFAM" id="SSF53474">
    <property type="entry name" value="alpha/beta-Hydrolases"/>
    <property type="match status" value="1"/>
</dbReference>
<evidence type="ECO:0000259" key="1">
    <source>
        <dbReference type="Pfam" id="PF12146"/>
    </source>
</evidence>
<evidence type="ECO:0000313" key="5">
    <source>
        <dbReference type="Proteomes" id="UP000324241"/>
    </source>
</evidence>
<keyword evidence="4" id="KW-1185">Reference proteome</keyword>
<reference evidence="2 5" key="2">
    <citation type="submission" date="2019-08" db="EMBL/GenBank/DDBJ databases">
        <title>The genome sequence of a newly discovered highly antifungal drug resistant Aspergillus species, Aspergillus tanneri NIH 1004.</title>
        <authorList>
            <person name="Mounaud S."/>
            <person name="Singh I."/>
            <person name="Joardar V."/>
            <person name="Pakala S."/>
            <person name="Pakala S."/>
            <person name="Venepally P."/>
            <person name="Chung J.K."/>
            <person name="Losada L."/>
            <person name="Nierman W.C."/>
        </authorList>
    </citation>
    <scope>NUCLEOTIDE SEQUENCE [LARGE SCALE GENOMIC DNA]</scope>
    <source>
        <strain evidence="2 5">NIH1004</strain>
    </source>
</reference>
<organism evidence="3 4">
    <name type="scientific">Aspergillus tanneri</name>
    <dbReference type="NCBI Taxonomy" id="1220188"/>
    <lineage>
        <taxon>Eukaryota</taxon>
        <taxon>Fungi</taxon>
        <taxon>Dikarya</taxon>
        <taxon>Ascomycota</taxon>
        <taxon>Pezizomycotina</taxon>
        <taxon>Eurotiomycetes</taxon>
        <taxon>Eurotiomycetidae</taxon>
        <taxon>Eurotiales</taxon>
        <taxon>Aspergillaceae</taxon>
        <taxon>Aspergillus</taxon>
        <taxon>Aspergillus subgen. Circumdati</taxon>
    </lineage>
</organism>
<dbReference type="GeneID" id="54333723"/>
<evidence type="ECO:0000313" key="2">
    <source>
        <dbReference type="EMBL" id="KAA8642081.1"/>
    </source>
</evidence>
<gene>
    <name evidence="2" type="ORF">ATNIH1004_011022</name>
    <name evidence="3" type="ORF">EYZ11_005612</name>
</gene>
<dbReference type="PANTHER" id="PTHR12277:SF81">
    <property type="entry name" value="PROTEIN ABHD13"/>
    <property type="match status" value="1"/>
</dbReference>
<dbReference type="PANTHER" id="PTHR12277">
    <property type="entry name" value="ALPHA/BETA HYDROLASE DOMAIN-CONTAINING PROTEIN"/>
    <property type="match status" value="1"/>
</dbReference>
<protein>
    <recommendedName>
        <fullName evidence="1">Serine aminopeptidase S33 domain-containing protein</fullName>
    </recommendedName>
</protein>
<feature type="domain" description="Serine aminopeptidase S33" evidence="1">
    <location>
        <begin position="104"/>
        <end position="236"/>
    </location>
</feature>
<dbReference type="InterPro" id="IPR022742">
    <property type="entry name" value="Hydrolase_4"/>
</dbReference>
<name>A0A4S3JI13_9EURO</name>
<dbReference type="VEuPathDB" id="FungiDB:EYZ11_005612"/>
<dbReference type="Pfam" id="PF12146">
    <property type="entry name" value="Hydrolase_4"/>
    <property type="match status" value="1"/>
</dbReference>
<dbReference type="GO" id="GO:0008474">
    <property type="term" value="F:palmitoyl-(protein) hydrolase activity"/>
    <property type="evidence" value="ECO:0007669"/>
    <property type="project" value="TreeGrafter"/>
</dbReference>
<evidence type="ECO:0000313" key="3">
    <source>
        <dbReference type="EMBL" id="THC94890.1"/>
    </source>
</evidence>
<comment type="caution">
    <text evidence="3">The sequence shown here is derived from an EMBL/GenBank/DDBJ whole genome shotgun (WGS) entry which is preliminary data.</text>
</comment>
<dbReference type="Proteomes" id="UP000324241">
    <property type="component" value="Unassembled WGS sequence"/>
</dbReference>
<dbReference type="EMBL" id="QUQM01000008">
    <property type="protein sequence ID" value="KAA8642081.1"/>
    <property type="molecule type" value="Genomic_DNA"/>
</dbReference>
<reference evidence="3 4" key="1">
    <citation type="submission" date="2019-03" db="EMBL/GenBank/DDBJ databases">
        <title>The genome sequence of a newly discovered highly antifungal drug resistant Aspergillus species, Aspergillus tanneri NIH 1004.</title>
        <authorList>
            <person name="Mounaud S."/>
            <person name="Singh I."/>
            <person name="Joardar V."/>
            <person name="Pakala S."/>
            <person name="Pakala S."/>
            <person name="Venepally P."/>
            <person name="Hoover J."/>
            <person name="Nierman W."/>
            <person name="Chung J."/>
            <person name="Losada L."/>
        </authorList>
    </citation>
    <scope>NUCLEOTIDE SEQUENCE [LARGE SCALE GENOMIC DNA]</scope>
    <source>
        <strain evidence="3 4">NIH1004</strain>
    </source>
</reference>
<dbReference type="STRING" id="1220188.A0A4S3JI13"/>
<dbReference type="RefSeq" id="XP_033421443.1">
    <property type="nucleotide sequence ID" value="XM_033575588.1"/>
</dbReference>
<dbReference type="Proteomes" id="UP000308092">
    <property type="component" value="Unassembled WGS sequence"/>
</dbReference>
<proteinExistence type="predicted"/>
<dbReference type="EMBL" id="SOSA01000183">
    <property type="protein sequence ID" value="THC94890.1"/>
    <property type="molecule type" value="Genomic_DNA"/>
</dbReference>
<evidence type="ECO:0000313" key="4">
    <source>
        <dbReference type="Proteomes" id="UP000308092"/>
    </source>
</evidence>
<dbReference type="GO" id="GO:0016020">
    <property type="term" value="C:membrane"/>
    <property type="evidence" value="ECO:0007669"/>
    <property type="project" value="TreeGrafter"/>
</dbReference>
<dbReference type="InterPro" id="IPR029058">
    <property type="entry name" value="AB_hydrolase_fold"/>
</dbReference>
<accession>A0A4S3JI13</accession>
<sequence length="312" mass="34526">MSESPPPPPSWSITSMTNNAVQFLRLPVLASSGLAVVASGLLYFKQNELIYPRNVPVDARSNVPKPPQFGITDYEDLQIPTPDGESLHAILLHPPNKRAARNITVLMFHGNAGNIGHRLPIAKLMQDVLGCHVLMLEYRGYGLSTGTPDEAGLKLDAQTGLDYIRQRAETRDTKIVVYGQSLGGAVAINLAAENQDTGDIKGLILENTFLSIRKLIPAVFPPARYLARFCHQYWMSEDILPKINRIPILFLSGLKDEIVPPSNMTQLFAICNTSRKVWRTLPNGGHNDSVAEPGYFEHIHSFVMEEVVGEDY</sequence>